<protein>
    <recommendedName>
        <fullName evidence="4">DUF4829 domain-containing protein</fullName>
    </recommendedName>
</protein>
<name>A0A1E8EY63_9CLOT</name>
<evidence type="ECO:0008006" key="4">
    <source>
        <dbReference type="Google" id="ProtNLM"/>
    </source>
</evidence>
<evidence type="ECO:0000256" key="1">
    <source>
        <dbReference type="SAM" id="Phobius"/>
    </source>
</evidence>
<reference evidence="2 3" key="1">
    <citation type="submission" date="2016-06" db="EMBL/GenBank/DDBJ databases">
        <title>Genome sequence of Clostridium acetireducens DSM 10703.</title>
        <authorList>
            <person name="Poehlein A."/>
            <person name="Fluechter S."/>
            <person name="Duerre P."/>
            <person name="Daniel R."/>
        </authorList>
    </citation>
    <scope>NUCLEOTIDE SEQUENCE [LARGE SCALE GENOMIC DNA]</scope>
    <source>
        <strain evidence="2 3">DSM 10703</strain>
    </source>
</reference>
<keyword evidence="1" id="KW-0812">Transmembrane</keyword>
<dbReference type="AlphaFoldDB" id="A0A1E8EY63"/>
<dbReference type="RefSeq" id="WP_070110477.1">
    <property type="nucleotide sequence ID" value="NZ_LZFO01000020.1"/>
</dbReference>
<gene>
    <name evidence="2" type="ORF">CLOACE_14960</name>
</gene>
<accession>A0A1E8EY63</accession>
<proteinExistence type="predicted"/>
<sequence length="104" mass="12577">MKKKVIIFFIFTISIFIIKYKYTYYKCRNINYAAENYLTKGFFNKYKIYGINRSQIKFSDGKTAVIQIEGISKKTPRRNVSYNLFLEKNQNQIWKIKKIYKNSN</sequence>
<organism evidence="2 3">
    <name type="scientific">Clostridium acetireducens DSM 10703</name>
    <dbReference type="NCBI Taxonomy" id="1121290"/>
    <lineage>
        <taxon>Bacteria</taxon>
        <taxon>Bacillati</taxon>
        <taxon>Bacillota</taxon>
        <taxon>Clostridia</taxon>
        <taxon>Eubacteriales</taxon>
        <taxon>Clostridiaceae</taxon>
        <taxon>Clostridium</taxon>
    </lineage>
</organism>
<keyword evidence="1" id="KW-0472">Membrane</keyword>
<dbReference type="Proteomes" id="UP000175744">
    <property type="component" value="Unassembled WGS sequence"/>
</dbReference>
<dbReference type="EMBL" id="LZFO01000020">
    <property type="protein sequence ID" value="OFI05878.1"/>
    <property type="molecule type" value="Genomic_DNA"/>
</dbReference>
<keyword evidence="1" id="KW-1133">Transmembrane helix</keyword>
<evidence type="ECO:0000313" key="2">
    <source>
        <dbReference type="EMBL" id="OFI05878.1"/>
    </source>
</evidence>
<dbReference type="OrthoDB" id="1932269at2"/>
<evidence type="ECO:0000313" key="3">
    <source>
        <dbReference type="Proteomes" id="UP000175744"/>
    </source>
</evidence>
<feature type="transmembrane region" description="Helical" evidence="1">
    <location>
        <begin position="6"/>
        <end position="22"/>
    </location>
</feature>
<keyword evidence="3" id="KW-1185">Reference proteome</keyword>
<dbReference type="STRING" id="1121290.CLAOCE_14960"/>
<comment type="caution">
    <text evidence="2">The sequence shown here is derived from an EMBL/GenBank/DDBJ whole genome shotgun (WGS) entry which is preliminary data.</text>
</comment>